<evidence type="ECO:0000256" key="1">
    <source>
        <dbReference type="SAM" id="MobiDB-lite"/>
    </source>
</evidence>
<evidence type="ECO:0000313" key="4">
    <source>
        <dbReference type="Proteomes" id="UP000092683"/>
    </source>
</evidence>
<protein>
    <recommendedName>
        <fullName evidence="2">SnoaL-like domain-containing protein</fullName>
    </recommendedName>
</protein>
<sequence>MGAARGRPQPGGVRTEVSPDTALRRAREELVLRHVAAENARDLEAAMATFTHPRYEIIPTGMVFDGDEAVRAMLLRQWTDLPMLRYAAEAIYHGEDGLVVETRTTAPGTALDVLSVNLFGFRGPDLVLERCYFDRTLLAEQLESTRTP</sequence>
<comment type="caution">
    <text evidence="3">The sequence shown here is derived from an EMBL/GenBank/DDBJ whole genome shotgun (WGS) entry which is preliminary data.</text>
</comment>
<dbReference type="AlphaFoldDB" id="A0A1B9DES3"/>
<proteinExistence type="predicted"/>
<dbReference type="Proteomes" id="UP000092683">
    <property type="component" value="Unassembled WGS sequence"/>
</dbReference>
<dbReference type="InterPro" id="IPR037401">
    <property type="entry name" value="SnoaL-like"/>
</dbReference>
<dbReference type="OrthoDB" id="4539871at2"/>
<evidence type="ECO:0000313" key="3">
    <source>
        <dbReference type="EMBL" id="OCB63452.1"/>
    </source>
</evidence>
<dbReference type="Gene3D" id="3.10.450.50">
    <property type="match status" value="1"/>
</dbReference>
<accession>A0A1B9DES3</accession>
<reference evidence="3 4" key="1">
    <citation type="submission" date="2016-06" db="EMBL/GenBank/DDBJ databases">
        <authorList>
            <person name="Kjaerup R.B."/>
            <person name="Dalgaard T.S."/>
            <person name="Juul-Madsen H.R."/>
        </authorList>
    </citation>
    <scope>NUCLEOTIDE SEQUENCE [LARGE SCALE GENOMIC DNA]</scope>
    <source>
        <strain evidence="3 4">E3012</strain>
    </source>
</reference>
<name>A0A1B9DES3_MYCMA</name>
<dbReference type="EMBL" id="MBEE01000011">
    <property type="protein sequence ID" value="OCB63452.1"/>
    <property type="molecule type" value="Genomic_DNA"/>
</dbReference>
<evidence type="ECO:0000259" key="2">
    <source>
        <dbReference type="Pfam" id="PF12680"/>
    </source>
</evidence>
<feature type="region of interest" description="Disordered" evidence="1">
    <location>
        <begin position="1"/>
        <end position="20"/>
    </location>
</feature>
<dbReference type="SUPFAM" id="SSF54427">
    <property type="entry name" value="NTF2-like"/>
    <property type="match status" value="1"/>
</dbReference>
<gene>
    <name evidence="3" type="ORF">A5677_10385</name>
</gene>
<dbReference type="InterPro" id="IPR032710">
    <property type="entry name" value="NTF2-like_dom_sf"/>
</dbReference>
<feature type="domain" description="SnoaL-like" evidence="2">
    <location>
        <begin position="31"/>
        <end position="122"/>
    </location>
</feature>
<dbReference type="Pfam" id="PF12680">
    <property type="entry name" value="SnoaL_2"/>
    <property type="match status" value="1"/>
</dbReference>
<organism evidence="3 4">
    <name type="scientific">Mycobacterium malmoense</name>
    <dbReference type="NCBI Taxonomy" id="1780"/>
    <lineage>
        <taxon>Bacteria</taxon>
        <taxon>Bacillati</taxon>
        <taxon>Actinomycetota</taxon>
        <taxon>Actinomycetes</taxon>
        <taxon>Mycobacteriales</taxon>
        <taxon>Mycobacteriaceae</taxon>
        <taxon>Mycobacterium</taxon>
    </lineage>
</organism>